<comment type="caution">
    <text evidence="2">The sequence shown here is derived from an EMBL/GenBank/DDBJ whole genome shotgun (WGS) entry which is preliminary data.</text>
</comment>
<evidence type="ECO:0000313" key="3">
    <source>
        <dbReference type="Proteomes" id="UP000429958"/>
    </source>
</evidence>
<keyword evidence="1" id="KW-0812">Transmembrane</keyword>
<feature type="transmembrane region" description="Helical" evidence="1">
    <location>
        <begin position="26"/>
        <end position="46"/>
    </location>
</feature>
<sequence>MIIQPVPRDIRNIEAKFIGPFTKRQFFSIVPAAVLGLLVAKLIKPLGLTDDAVVACVALIDAPILMCGLVDFYGMPAWVYFKDVVTTKVLAPADRPYATENTFQNLAQQNRITYEYFDGDDTEYSVKQMKQKTKANQKRLKKYLEANPDMKGIQ</sequence>
<dbReference type="RefSeq" id="WP_154471932.1">
    <property type="nucleotide sequence ID" value="NZ_VUMD01000006.1"/>
</dbReference>
<accession>A0A7X2TCT8</accession>
<reference evidence="2 3" key="1">
    <citation type="submission" date="2019-08" db="EMBL/GenBank/DDBJ databases">
        <title>In-depth cultivation of the pig gut microbiome towards novel bacterial diversity and tailored functional studies.</title>
        <authorList>
            <person name="Wylensek D."/>
            <person name="Hitch T.C.A."/>
            <person name="Clavel T."/>
        </authorList>
    </citation>
    <scope>NUCLEOTIDE SEQUENCE [LARGE SCALE GENOMIC DNA]</scope>
    <source>
        <strain evidence="2 3">WCA-389-WT-23D1</strain>
    </source>
</reference>
<dbReference type="Proteomes" id="UP000429958">
    <property type="component" value="Unassembled WGS sequence"/>
</dbReference>
<proteinExistence type="predicted"/>
<dbReference type="InterPro" id="IPR024414">
    <property type="entry name" value="Uncharacterised_PrgI"/>
</dbReference>
<dbReference type="AlphaFoldDB" id="A0A7X2TCT8"/>
<name>A0A7X2TCT8_9CLOT</name>
<protein>
    <submittedName>
        <fullName evidence="2">PrgI family protein</fullName>
    </submittedName>
</protein>
<evidence type="ECO:0000256" key="1">
    <source>
        <dbReference type="SAM" id="Phobius"/>
    </source>
</evidence>
<dbReference type="EMBL" id="VUMD01000006">
    <property type="protein sequence ID" value="MSS36488.1"/>
    <property type="molecule type" value="Genomic_DNA"/>
</dbReference>
<dbReference type="Pfam" id="PF12666">
    <property type="entry name" value="PrgI"/>
    <property type="match status" value="1"/>
</dbReference>
<feature type="transmembrane region" description="Helical" evidence="1">
    <location>
        <begin position="52"/>
        <end position="73"/>
    </location>
</feature>
<organism evidence="2 3">
    <name type="scientific">Clostridium porci</name>
    <dbReference type="NCBI Taxonomy" id="2605778"/>
    <lineage>
        <taxon>Bacteria</taxon>
        <taxon>Bacillati</taxon>
        <taxon>Bacillota</taxon>
        <taxon>Clostridia</taxon>
        <taxon>Eubacteriales</taxon>
        <taxon>Clostridiaceae</taxon>
        <taxon>Clostridium</taxon>
    </lineage>
</organism>
<keyword evidence="3" id="KW-1185">Reference proteome</keyword>
<gene>
    <name evidence="2" type="ORF">FYJ39_07880</name>
</gene>
<keyword evidence="1" id="KW-1133">Transmembrane helix</keyword>
<keyword evidence="1" id="KW-0472">Membrane</keyword>
<evidence type="ECO:0000313" key="2">
    <source>
        <dbReference type="EMBL" id="MSS36488.1"/>
    </source>
</evidence>